<accession>A0A9W8AKG1</accession>
<protein>
    <recommendedName>
        <fullName evidence="4">HTH TFE/IIEalpha-type domain-containing protein</fullName>
    </recommendedName>
</protein>
<keyword evidence="2" id="KW-0805">Transcription regulation</keyword>
<dbReference type="InterPro" id="IPR039997">
    <property type="entry name" value="TFE"/>
</dbReference>
<evidence type="ECO:0000256" key="1">
    <source>
        <dbReference type="ARBA" id="ARBA00008947"/>
    </source>
</evidence>
<reference evidence="5" key="1">
    <citation type="submission" date="2022-07" db="EMBL/GenBank/DDBJ databases">
        <title>Phylogenomic reconstructions and comparative analyses of Kickxellomycotina fungi.</title>
        <authorList>
            <person name="Reynolds N.K."/>
            <person name="Stajich J.E."/>
            <person name="Barry K."/>
            <person name="Grigoriev I.V."/>
            <person name="Crous P."/>
            <person name="Smith M.E."/>
        </authorList>
    </citation>
    <scope>NUCLEOTIDE SEQUENCE</scope>
    <source>
        <strain evidence="5">RSA 1196</strain>
    </source>
</reference>
<dbReference type="GO" id="GO:0005673">
    <property type="term" value="C:transcription factor TFIIE complex"/>
    <property type="evidence" value="ECO:0007669"/>
    <property type="project" value="TreeGrafter"/>
</dbReference>
<dbReference type="AlphaFoldDB" id="A0A9W8AKG1"/>
<evidence type="ECO:0000256" key="2">
    <source>
        <dbReference type="ARBA" id="ARBA00023015"/>
    </source>
</evidence>
<dbReference type="SUPFAM" id="SSF57783">
    <property type="entry name" value="Zinc beta-ribbon"/>
    <property type="match status" value="1"/>
</dbReference>
<dbReference type="PROSITE" id="PS51344">
    <property type="entry name" value="HTH_TFE_IIE"/>
    <property type="match status" value="1"/>
</dbReference>
<organism evidence="5 6">
    <name type="scientific">Dispira parvispora</name>
    <dbReference type="NCBI Taxonomy" id="1520584"/>
    <lineage>
        <taxon>Eukaryota</taxon>
        <taxon>Fungi</taxon>
        <taxon>Fungi incertae sedis</taxon>
        <taxon>Zoopagomycota</taxon>
        <taxon>Kickxellomycotina</taxon>
        <taxon>Dimargaritomycetes</taxon>
        <taxon>Dimargaritales</taxon>
        <taxon>Dimargaritaceae</taxon>
        <taxon>Dispira</taxon>
    </lineage>
</organism>
<dbReference type="InterPro" id="IPR002853">
    <property type="entry name" value="TFIIE_asu"/>
</dbReference>
<dbReference type="EMBL" id="JANBPY010001597">
    <property type="protein sequence ID" value="KAJ1959402.1"/>
    <property type="molecule type" value="Genomic_DNA"/>
</dbReference>
<dbReference type="InterPro" id="IPR024550">
    <property type="entry name" value="TFIIEa/SarR/Rpc3_HTH_dom"/>
</dbReference>
<evidence type="ECO:0000313" key="6">
    <source>
        <dbReference type="Proteomes" id="UP001150925"/>
    </source>
</evidence>
<dbReference type="OrthoDB" id="361102at2759"/>
<feature type="non-terminal residue" evidence="5">
    <location>
        <position position="198"/>
    </location>
</feature>
<evidence type="ECO:0000256" key="3">
    <source>
        <dbReference type="ARBA" id="ARBA00023163"/>
    </source>
</evidence>
<dbReference type="Pfam" id="PF02002">
    <property type="entry name" value="TFIIE_alpha"/>
    <property type="match status" value="1"/>
</dbReference>
<proteinExistence type="inferred from homology"/>
<dbReference type="Gene3D" id="3.30.40.10">
    <property type="entry name" value="Zinc/RING finger domain, C3HC4 (zinc finger)"/>
    <property type="match status" value="1"/>
</dbReference>
<keyword evidence="6" id="KW-1185">Reference proteome</keyword>
<dbReference type="PANTHER" id="PTHR13097">
    <property type="entry name" value="TRANSCRIPTION INITIATION FACTOR IIE, ALPHA SUBUNIT"/>
    <property type="match status" value="1"/>
</dbReference>
<gene>
    <name evidence="5" type="ORF">IWQ62_004626</name>
</gene>
<dbReference type="PANTHER" id="PTHR13097:SF7">
    <property type="entry name" value="GENERAL TRANSCRIPTION FACTOR IIE SUBUNIT 1"/>
    <property type="match status" value="1"/>
</dbReference>
<dbReference type="SMART" id="SM00531">
    <property type="entry name" value="TFIIE"/>
    <property type="match status" value="1"/>
</dbReference>
<evidence type="ECO:0000313" key="5">
    <source>
        <dbReference type="EMBL" id="KAJ1959402.1"/>
    </source>
</evidence>
<dbReference type="GO" id="GO:0006367">
    <property type="term" value="P:transcription initiation at RNA polymerase II promoter"/>
    <property type="evidence" value="ECO:0007669"/>
    <property type="project" value="InterPro"/>
</dbReference>
<feature type="domain" description="HTH TFE/IIEalpha-type" evidence="4">
    <location>
        <begin position="1"/>
        <end position="95"/>
    </location>
</feature>
<comment type="similarity">
    <text evidence="1">Belongs to the TFIIE alpha subunit family.</text>
</comment>
<dbReference type="Proteomes" id="UP001150925">
    <property type="component" value="Unassembled WGS sequence"/>
</dbReference>
<dbReference type="InterPro" id="IPR017919">
    <property type="entry name" value="TFIIE/TFIIEa_HTH"/>
</dbReference>
<name>A0A9W8AKG1_9FUNG</name>
<sequence>METVKLLVSVVGRAFHDTRLVIALDYINARESIRDDELAAYLKMNLRDVHKVGGQLQENKLVKITTRTEAKTPEARPVPKTYYYMDYKHFVDVVKWKMWKLQRLLTERMQSEVDKKGYACPSCKKSYDSLEILNLMDASTGMFYCETCRTELVENDDLENISQTQETLSRFMEDCRPVLNLLKQTDNIIIPQTSFAES</sequence>
<dbReference type="InterPro" id="IPR013083">
    <property type="entry name" value="Znf_RING/FYVE/PHD"/>
</dbReference>
<evidence type="ECO:0000259" key="4">
    <source>
        <dbReference type="PROSITE" id="PS51344"/>
    </source>
</evidence>
<keyword evidence="3" id="KW-0804">Transcription</keyword>
<comment type="caution">
    <text evidence="5">The sequence shown here is derived from an EMBL/GenBank/DDBJ whole genome shotgun (WGS) entry which is preliminary data.</text>
</comment>